<dbReference type="OrthoDB" id="2440185at2759"/>
<protein>
    <recommendedName>
        <fullName evidence="1">MULE transposase domain-containing protein</fullName>
    </recommendedName>
</protein>
<evidence type="ECO:0000313" key="3">
    <source>
        <dbReference type="Proteomes" id="UP000022910"/>
    </source>
</evidence>
<dbReference type="AlphaFoldDB" id="A0A015KFZ3"/>
<proteinExistence type="predicted"/>
<comment type="caution">
    <text evidence="2">The sequence shown here is derived from an EMBL/GenBank/DDBJ whole genome shotgun (WGS) entry which is preliminary data.</text>
</comment>
<dbReference type="PANTHER" id="PTHR47718:SF13">
    <property type="entry name" value="OS09G0290500 PROTEIN"/>
    <property type="match status" value="1"/>
</dbReference>
<dbReference type="PANTHER" id="PTHR47718">
    <property type="entry name" value="OS01G0519700 PROTEIN"/>
    <property type="match status" value="1"/>
</dbReference>
<feature type="domain" description="MULE transposase" evidence="1">
    <location>
        <begin position="44"/>
        <end position="94"/>
    </location>
</feature>
<evidence type="ECO:0000313" key="2">
    <source>
        <dbReference type="EMBL" id="EXX78565.1"/>
    </source>
</evidence>
<name>A0A015KFZ3_RHIIW</name>
<gene>
    <name evidence="2" type="ORF">RirG_013880</name>
</gene>
<organism evidence="2 3">
    <name type="scientific">Rhizophagus irregularis (strain DAOM 197198w)</name>
    <name type="common">Glomus intraradices</name>
    <dbReference type="NCBI Taxonomy" id="1432141"/>
    <lineage>
        <taxon>Eukaryota</taxon>
        <taxon>Fungi</taxon>
        <taxon>Fungi incertae sedis</taxon>
        <taxon>Mucoromycota</taxon>
        <taxon>Glomeromycotina</taxon>
        <taxon>Glomeromycetes</taxon>
        <taxon>Glomerales</taxon>
        <taxon>Glomeraceae</taxon>
        <taxon>Rhizophagus</taxon>
    </lineage>
</organism>
<dbReference type="EMBL" id="JEMT01008973">
    <property type="protein sequence ID" value="EXX78565.1"/>
    <property type="molecule type" value="Genomic_DNA"/>
</dbReference>
<dbReference type="HOGENOM" id="CLU_1797502_0_0_1"/>
<sequence>MEQHDKDPDFIVKTRLEGPSNELTGLFWMTSQQHNKLWPKYHDVVIHDNTAKTNRYEMALSLFVGIDSNFKTKILAQALTKYETLADYKWILQCTLEATSNLTCCAIYRWRSGDVRCCPDDLSTNSTLAMYLPYYRKCKEESQV</sequence>
<dbReference type="Pfam" id="PF10551">
    <property type="entry name" value="MULE"/>
    <property type="match status" value="1"/>
</dbReference>
<evidence type="ECO:0000259" key="1">
    <source>
        <dbReference type="Pfam" id="PF10551"/>
    </source>
</evidence>
<keyword evidence="3" id="KW-1185">Reference proteome</keyword>
<dbReference type="Proteomes" id="UP000022910">
    <property type="component" value="Unassembled WGS sequence"/>
</dbReference>
<accession>A0A015KFZ3</accession>
<reference evidence="2 3" key="1">
    <citation type="submission" date="2014-02" db="EMBL/GenBank/DDBJ databases">
        <title>Single nucleus genome sequencing reveals high similarity among nuclei of an endomycorrhizal fungus.</title>
        <authorList>
            <person name="Lin K."/>
            <person name="Geurts R."/>
            <person name="Zhang Z."/>
            <person name="Limpens E."/>
            <person name="Saunders D.G."/>
            <person name="Mu D."/>
            <person name="Pang E."/>
            <person name="Cao H."/>
            <person name="Cha H."/>
            <person name="Lin T."/>
            <person name="Zhou Q."/>
            <person name="Shang Y."/>
            <person name="Li Y."/>
            <person name="Ivanov S."/>
            <person name="Sharma T."/>
            <person name="Velzen R.V."/>
            <person name="Ruijter N.D."/>
            <person name="Aanen D.K."/>
            <person name="Win J."/>
            <person name="Kamoun S."/>
            <person name="Bisseling T."/>
            <person name="Huang S."/>
        </authorList>
    </citation>
    <scope>NUCLEOTIDE SEQUENCE [LARGE SCALE GENOMIC DNA]</scope>
    <source>
        <strain evidence="3">DAOM197198w</strain>
    </source>
</reference>
<dbReference type="InterPro" id="IPR018289">
    <property type="entry name" value="MULE_transposase_dom"/>
</dbReference>